<evidence type="ECO:0000256" key="3">
    <source>
        <dbReference type="ARBA" id="ARBA00022692"/>
    </source>
</evidence>
<keyword evidence="7" id="KW-0915">Sodium</keyword>
<feature type="transmembrane region" description="Helical" evidence="9">
    <location>
        <begin position="457"/>
        <end position="485"/>
    </location>
</feature>
<keyword evidence="10" id="KW-1185">Reference proteome</keyword>
<feature type="transmembrane region" description="Helical" evidence="9">
    <location>
        <begin position="142"/>
        <end position="168"/>
    </location>
</feature>
<dbReference type="GO" id="GO:0005283">
    <property type="term" value="F:amino acid:sodium symporter activity"/>
    <property type="evidence" value="ECO:0007669"/>
    <property type="project" value="TreeGrafter"/>
</dbReference>
<dbReference type="GO" id="GO:0005886">
    <property type="term" value="C:plasma membrane"/>
    <property type="evidence" value="ECO:0007669"/>
    <property type="project" value="TreeGrafter"/>
</dbReference>
<evidence type="ECO:0000256" key="2">
    <source>
        <dbReference type="ARBA" id="ARBA00022448"/>
    </source>
</evidence>
<keyword evidence="7" id="KW-0479">Metal-binding</keyword>
<dbReference type="PANTHER" id="PTHR11616">
    <property type="entry name" value="SODIUM/CHLORIDE DEPENDENT TRANSPORTER"/>
    <property type="match status" value="1"/>
</dbReference>
<proteinExistence type="predicted"/>
<feature type="transmembrane region" description="Helical" evidence="9">
    <location>
        <begin position="108"/>
        <end position="130"/>
    </location>
</feature>
<dbReference type="WBParaSite" id="Pan_g22104.t1">
    <property type="protein sequence ID" value="Pan_g22104.t1"/>
    <property type="gene ID" value="Pan_g22104"/>
</dbReference>
<feature type="transmembrane region" description="Helical" evidence="9">
    <location>
        <begin position="320"/>
        <end position="340"/>
    </location>
</feature>
<dbReference type="GO" id="GO:0046872">
    <property type="term" value="F:metal ion binding"/>
    <property type="evidence" value="ECO:0007669"/>
    <property type="project" value="UniProtKB-KW"/>
</dbReference>
<evidence type="ECO:0000256" key="7">
    <source>
        <dbReference type="PIRSR" id="PIRSR600175-1"/>
    </source>
</evidence>
<evidence type="ECO:0000256" key="1">
    <source>
        <dbReference type="ARBA" id="ARBA00004141"/>
    </source>
</evidence>
<dbReference type="InterPro" id="IPR000175">
    <property type="entry name" value="Na/ntran_symport"/>
</dbReference>
<dbReference type="GO" id="GO:0089718">
    <property type="term" value="P:amino acid import across plasma membrane"/>
    <property type="evidence" value="ECO:0007669"/>
    <property type="project" value="TreeGrafter"/>
</dbReference>
<dbReference type="InterPro" id="IPR037272">
    <property type="entry name" value="SNS_sf"/>
</dbReference>
<keyword evidence="6 9" id="KW-0472">Membrane</keyword>
<dbReference type="Pfam" id="PF00209">
    <property type="entry name" value="SNF"/>
    <property type="match status" value="1"/>
</dbReference>
<feature type="transmembrane region" description="Helical" evidence="9">
    <location>
        <begin position="575"/>
        <end position="598"/>
    </location>
</feature>
<organism evidence="10 11">
    <name type="scientific">Panagrellus redivivus</name>
    <name type="common">Microworm</name>
    <dbReference type="NCBI Taxonomy" id="6233"/>
    <lineage>
        <taxon>Eukaryota</taxon>
        <taxon>Metazoa</taxon>
        <taxon>Ecdysozoa</taxon>
        <taxon>Nematoda</taxon>
        <taxon>Chromadorea</taxon>
        <taxon>Rhabditida</taxon>
        <taxon>Tylenchina</taxon>
        <taxon>Panagrolaimomorpha</taxon>
        <taxon>Panagrolaimoidea</taxon>
        <taxon>Panagrolaimidae</taxon>
        <taxon>Panagrellus</taxon>
    </lineage>
</organism>
<evidence type="ECO:0000256" key="6">
    <source>
        <dbReference type="ARBA" id="ARBA00023136"/>
    </source>
</evidence>
<keyword evidence="3 9" id="KW-0812">Transmembrane</keyword>
<keyword evidence="2" id="KW-0813">Transport</keyword>
<feature type="binding site" evidence="7">
    <location>
        <position position="370"/>
    </location>
    <ligand>
        <name>Na(+)</name>
        <dbReference type="ChEBI" id="CHEBI:29101"/>
        <label>1</label>
    </ligand>
</feature>
<dbReference type="PROSITE" id="PS50267">
    <property type="entry name" value="NA_NEUROTRAN_SYMP_3"/>
    <property type="match status" value="1"/>
</dbReference>
<feature type="region of interest" description="Disordered" evidence="8">
    <location>
        <begin position="40"/>
        <end position="72"/>
    </location>
</feature>
<protein>
    <submittedName>
        <fullName evidence="11">Sodium-and chloride-dependent glycine transporter 2</fullName>
    </submittedName>
</protein>
<evidence type="ECO:0000256" key="4">
    <source>
        <dbReference type="ARBA" id="ARBA00022847"/>
    </source>
</evidence>
<reference evidence="10" key="1">
    <citation type="journal article" date="2013" name="Genetics">
        <title>The draft genome and transcriptome of Panagrellus redivivus are shaped by the harsh demands of a free-living lifestyle.</title>
        <authorList>
            <person name="Srinivasan J."/>
            <person name="Dillman A.R."/>
            <person name="Macchietto M.G."/>
            <person name="Heikkinen L."/>
            <person name="Lakso M."/>
            <person name="Fracchia K.M."/>
            <person name="Antoshechkin I."/>
            <person name="Mortazavi A."/>
            <person name="Wong G."/>
            <person name="Sternberg P.W."/>
        </authorList>
    </citation>
    <scope>NUCLEOTIDE SEQUENCE [LARGE SCALE GENOMIC DNA]</scope>
    <source>
        <strain evidence="10">MT8872</strain>
    </source>
</reference>
<keyword evidence="4" id="KW-0769">Symport</keyword>
<dbReference type="PRINTS" id="PR00176">
    <property type="entry name" value="NANEUSMPORT"/>
</dbReference>
<accession>A0A7E4VKM6</accession>
<dbReference type="PANTHER" id="PTHR11616:SF241">
    <property type="entry name" value="SODIUM- AND CHLORIDE-DEPENDENT GLYCINE TRANSPORTER 2"/>
    <property type="match status" value="1"/>
</dbReference>
<feature type="transmembrane region" description="Helical" evidence="9">
    <location>
        <begin position="360"/>
        <end position="383"/>
    </location>
</feature>
<sequence>MQIPCPSMSTFLQPTGSGHRGAAFEMDLARFTLPAPKQRDFVNRFDPTPPTNSSTMVIPKRSRRSSEGLLNGSSRNNITERYFEADSWSFSFYKPISNNQIGQNITAYFIPLIFSYLLIGAPTFLIELVVGQYSALSVQRIFARVAPLLSAIGGATSMIFIYRCMVYFPLMGQLSLMFIASLRAAFKIDNSLFECPIPGANDSYIDDQGENEHCVPLKLIVQCEHFWQAKELDLLNFTDECYEAYNIMFPEDGNVKSMTTPQSVYWTEYVQRKSYILEETAFAPGPPAVVYSMMVMWLIAAGVSMGGVRSLGWFSVVMSIFPFLCTVIFAIYAAFVDNAWSLFTSFLIFDPKKLLSYEPWVYAVSTTLYSLSLADGGIIHIATHNNFDNNFMVDFAVGITSDVVMTLLSLWTTTISGSWIIGKIYNNKKDTSLLRTPPISDTFAITAFPEMASTQPLGMFIICLYYLNMVLIGLSTMTIGLDMLVKAITDKYHIKNIFYKICTTVMISLVLCGFNLFIVTPGGIFFHRQISTLGVKLLVMVAFLEMIALIYLYGYENFNRNIEAMLGWRSAFAHYLEYALWKGVAPIILAFCLIGQFYDSIFASIPILAYDIPPYMRGWSIVVLISAFLLIPLSIVMKIVQLKRQNRNIRVLLQPSHEWKRIDNYEEEKPTKFSFDTVFGKNT</sequence>
<evidence type="ECO:0000256" key="8">
    <source>
        <dbReference type="SAM" id="MobiDB-lite"/>
    </source>
</evidence>
<comment type="subcellular location">
    <subcellularLocation>
        <location evidence="1">Membrane</location>
        <topology evidence="1">Multi-pass membrane protein</topology>
    </subcellularLocation>
</comment>
<feature type="transmembrane region" description="Helical" evidence="9">
    <location>
        <begin position="618"/>
        <end position="640"/>
    </location>
</feature>
<dbReference type="AlphaFoldDB" id="A0A7E4VKM6"/>
<feature type="transmembrane region" description="Helical" evidence="9">
    <location>
        <begin position="497"/>
        <end position="518"/>
    </location>
</feature>
<feature type="transmembrane region" description="Helical" evidence="9">
    <location>
        <begin position="288"/>
        <end position="308"/>
    </location>
</feature>
<evidence type="ECO:0000256" key="9">
    <source>
        <dbReference type="SAM" id="Phobius"/>
    </source>
</evidence>
<name>A0A7E4VKM6_PANRE</name>
<reference evidence="11" key="2">
    <citation type="submission" date="2020-10" db="UniProtKB">
        <authorList>
            <consortium name="WormBaseParasite"/>
        </authorList>
    </citation>
    <scope>IDENTIFICATION</scope>
</reference>
<dbReference type="SUPFAM" id="SSF161070">
    <property type="entry name" value="SNF-like"/>
    <property type="match status" value="1"/>
</dbReference>
<evidence type="ECO:0000313" key="10">
    <source>
        <dbReference type="Proteomes" id="UP000492821"/>
    </source>
</evidence>
<evidence type="ECO:0000256" key="5">
    <source>
        <dbReference type="ARBA" id="ARBA00022989"/>
    </source>
</evidence>
<keyword evidence="5 9" id="KW-1133">Transmembrane helix</keyword>
<feature type="transmembrane region" description="Helical" evidence="9">
    <location>
        <begin position="395"/>
        <end position="421"/>
    </location>
</feature>
<feature type="transmembrane region" description="Helical" evidence="9">
    <location>
        <begin position="530"/>
        <end position="554"/>
    </location>
</feature>
<dbReference type="Proteomes" id="UP000492821">
    <property type="component" value="Unassembled WGS sequence"/>
</dbReference>
<evidence type="ECO:0000313" key="11">
    <source>
        <dbReference type="WBParaSite" id="Pan_g22104.t1"/>
    </source>
</evidence>